<dbReference type="InterPro" id="IPR050252">
    <property type="entry name" value="Beta/Gamma-Crystallin"/>
</dbReference>
<evidence type="ECO:0000256" key="5">
    <source>
        <dbReference type="ARBA" id="ARBA00025922"/>
    </source>
</evidence>
<dbReference type="KEGG" id="pmrn:116948081"/>
<organism evidence="9 13">
    <name type="scientific">Petromyzon marinus</name>
    <name type="common">Sea lamprey</name>
    <dbReference type="NCBI Taxonomy" id="7757"/>
    <lineage>
        <taxon>Eukaryota</taxon>
        <taxon>Metazoa</taxon>
        <taxon>Chordata</taxon>
        <taxon>Craniata</taxon>
        <taxon>Vertebrata</taxon>
        <taxon>Cyclostomata</taxon>
        <taxon>Hyperoartia</taxon>
        <taxon>Petromyzontiformes</taxon>
        <taxon>Petromyzontidae</taxon>
        <taxon>Petromyzon</taxon>
    </lineage>
</organism>
<sequence>MSSQTSAVGALLPGGQFKLTLWEQENFQGKRCELTTECPGVTDRSIEHVRSIKVECGAWVGFEHPEFQGQQFVLEKGDYPMWQSWSGSCAYRTDRIQSFRPIKSAAHGESKVVLFEGENLQGRKTELCDDCPSMQAMGWSAREIQSVKVNSGAWVAYQYPGYRGYQFVLERDRHSGEYKSYSEFGSQAHSGNIQSIRRIQH</sequence>
<dbReference type="InterPro" id="IPR001064">
    <property type="entry name" value="Beta/gamma_crystallin"/>
</dbReference>
<dbReference type="GO" id="GO:0005212">
    <property type="term" value="F:structural constituent of eye lens"/>
    <property type="evidence" value="ECO:0007669"/>
    <property type="project" value="UniProtKB-KW"/>
</dbReference>
<dbReference type="Gene3D" id="2.60.20.10">
    <property type="entry name" value="Crystallins"/>
    <property type="match status" value="2"/>
</dbReference>
<protein>
    <recommendedName>
        <fullName evidence="6">Beta-crystallin A2</fullName>
    </recommendedName>
    <alternativeName>
        <fullName evidence="7">Beta-A2 crystallin</fullName>
    </alternativeName>
</protein>
<feature type="domain" description="Beta/gamma crystallin 'Greek key'" evidence="8">
    <location>
        <begin position="110"/>
        <end position="151"/>
    </location>
</feature>
<dbReference type="GO" id="GO:0002088">
    <property type="term" value="P:lens development in camera-type eye"/>
    <property type="evidence" value="ECO:0007669"/>
    <property type="project" value="TreeGrafter"/>
</dbReference>
<dbReference type="PANTHER" id="PTHR11818">
    <property type="entry name" value="BETA/GAMMA CRYSTALLIN"/>
    <property type="match status" value="1"/>
</dbReference>
<evidence type="ECO:0000256" key="6">
    <source>
        <dbReference type="ARBA" id="ARBA00040560"/>
    </source>
</evidence>
<feature type="domain" description="Beta/gamma crystallin 'Greek key'" evidence="8">
    <location>
        <begin position="152"/>
        <end position="200"/>
    </location>
</feature>
<dbReference type="SUPFAM" id="SSF49695">
    <property type="entry name" value="gamma-Crystallin-like"/>
    <property type="match status" value="1"/>
</dbReference>
<dbReference type="PRINTS" id="PR01367">
    <property type="entry name" value="BGCRYSTALLIN"/>
</dbReference>
<dbReference type="Pfam" id="PF00030">
    <property type="entry name" value="Crystall"/>
    <property type="match status" value="2"/>
</dbReference>
<dbReference type="GeneID" id="116948081"/>
<reference evidence="10 11" key="1">
    <citation type="submission" date="2025-04" db="UniProtKB">
        <authorList>
            <consortium name="RefSeq"/>
        </authorList>
    </citation>
    <scope>IDENTIFICATION</scope>
    <source>
        <tissue evidence="10 11">Sperm</tissue>
    </source>
</reference>
<evidence type="ECO:0000256" key="3">
    <source>
        <dbReference type="ARBA" id="ARBA00022613"/>
    </source>
</evidence>
<dbReference type="RefSeq" id="XP_032820311.1">
    <property type="nucleotide sequence ID" value="XM_032964420.1"/>
</dbReference>
<keyword evidence="4" id="KW-0677">Repeat</keyword>
<proteinExistence type="inferred from homology"/>
<feature type="domain" description="Beta/gamma crystallin 'Greek key'" evidence="8">
    <location>
        <begin position="57"/>
        <end position="103"/>
    </location>
</feature>
<keyword evidence="9" id="KW-1185">Reference proteome</keyword>
<keyword evidence="3" id="KW-0273">Eye lens protein</keyword>
<comment type="function">
    <text evidence="1">Crystallins are the dominant structural components of the vertebrate eye lens.</text>
</comment>
<evidence type="ECO:0000259" key="8">
    <source>
        <dbReference type="PROSITE" id="PS50915"/>
    </source>
</evidence>
<evidence type="ECO:0000313" key="13">
    <source>
        <dbReference type="RefSeq" id="XP_032820319.1"/>
    </source>
</evidence>
<dbReference type="FunFam" id="2.60.20.10:FF:000002">
    <property type="entry name" value="Crystallin, beta B2"/>
    <property type="match status" value="1"/>
</dbReference>
<dbReference type="PROSITE" id="PS50915">
    <property type="entry name" value="CRYSTALLIN_BETA_GAMMA"/>
    <property type="match status" value="3"/>
</dbReference>
<dbReference type="RefSeq" id="XP_032820291.1">
    <property type="nucleotide sequence ID" value="XM_032964400.1"/>
</dbReference>
<evidence type="ECO:0000256" key="1">
    <source>
        <dbReference type="ARBA" id="ARBA00003689"/>
    </source>
</evidence>
<evidence type="ECO:0000313" key="9">
    <source>
        <dbReference type="Proteomes" id="UP001318040"/>
    </source>
</evidence>
<dbReference type="RefSeq" id="XP_032820302.1">
    <property type="nucleotide sequence ID" value="XM_032964411.1"/>
</dbReference>
<evidence type="ECO:0000256" key="7">
    <source>
        <dbReference type="ARBA" id="ARBA00042193"/>
    </source>
</evidence>
<dbReference type="RefSeq" id="XP_032820319.1">
    <property type="nucleotide sequence ID" value="XM_032964428.1"/>
</dbReference>
<evidence type="ECO:0000256" key="4">
    <source>
        <dbReference type="ARBA" id="ARBA00022737"/>
    </source>
</evidence>
<dbReference type="AlphaFoldDB" id="A0AAJ7TMV4"/>
<dbReference type="SMART" id="SM00247">
    <property type="entry name" value="XTALbg"/>
    <property type="match status" value="2"/>
</dbReference>
<name>A0AAJ7TMV4_PETMA</name>
<accession>A0AAJ7TMV4</accession>
<evidence type="ECO:0000313" key="10">
    <source>
        <dbReference type="RefSeq" id="XP_032820291.1"/>
    </source>
</evidence>
<evidence type="ECO:0000313" key="11">
    <source>
        <dbReference type="RefSeq" id="XP_032820302.1"/>
    </source>
</evidence>
<evidence type="ECO:0000256" key="2">
    <source>
        <dbReference type="ARBA" id="ARBA00009646"/>
    </source>
</evidence>
<comment type="similarity">
    <text evidence="2">Belongs to the beta/gamma-crystallin family.</text>
</comment>
<dbReference type="FunFam" id="2.60.20.10:FF:000004">
    <property type="entry name" value="Crystallin beta A4"/>
    <property type="match status" value="1"/>
</dbReference>
<dbReference type="InterPro" id="IPR011024">
    <property type="entry name" value="G_crystallin-like"/>
</dbReference>
<dbReference type="PANTHER" id="PTHR11818:SF7">
    <property type="entry name" value="BETA-CRYSTALLIN A2"/>
    <property type="match status" value="1"/>
</dbReference>
<comment type="subunit">
    <text evidence="5">Homo/heterodimer, or complexes of higher-order. The structure of beta-crystallin oligomers seems to be stabilized through interactions between the N-terminal arms.</text>
</comment>
<dbReference type="GO" id="GO:0007601">
    <property type="term" value="P:visual perception"/>
    <property type="evidence" value="ECO:0007669"/>
    <property type="project" value="TreeGrafter"/>
</dbReference>
<dbReference type="Proteomes" id="UP001318040">
    <property type="component" value="Chromosome 2"/>
</dbReference>
<gene>
    <name evidence="10 11 12 13" type="primary">CRYBA2</name>
</gene>
<evidence type="ECO:0000313" key="12">
    <source>
        <dbReference type="RefSeq" id="XP_032820311.1"/>
    </source>
</evidence>